<sequence>MVSRAHPRPREAAGEQGVEIDTDVTIGQVANSIVVYAEDLDVDHIVMDSHGRSGASRVLLGSVAETVTRRSPVSVTIVR</sequence>
<dbReference type="Pfam" id="PF00582">
    <property type="entry name" value="Usp"/>
    <property type="match status" value="1"/>
</dbReference>
<gene>
    <name evidence="3" type="ORF">EA472_00035</name>
</gene>
<dbReference type="PANTHER" id="PTHR46268:SF24">
    <property type="entry name" value="UNIVERSAL STRESS PROTEIN"/>
    <property type="match status" value="1"/>
</dbReference>
<dbReference type="PRINTS" id="PR01438">
    <property type="entry name" value="UNVRSLSTRESS"/>
</dbReference>
<dbReference type="PANTHER" id="PTHR46268">
    <property type="entry name" value="STRESS RESPONSE PROTEIN NHAX"/>
    <property type="match status" value="1"/>
</dbReference>
<accession>A0A3N6PMY8</accession>
<dbReference type="SUPFAM" id="SSF52402">
    <property type="entry name" value="Adenine nucleotide alpha hydrolases-like"/>
    <property type="match status" value="1"/>
</dbReference>
<keyword evidence="4" id="KW-1185">Reference proteome</keyword>
<dbReference type="AlphaFoldDB" id="A0A3N6PMY8"/>
<dbReference type="InterPro" id="IPR006016">
    <property type="entry name" value="UspA"/>
</dbReference>
<dbReference type="Proteomes" id="UP000281431">
    <property type="component" value="Unassembled WGS sequence"/>
</dbReference>
<dbReference type="InterPro" id="IPR014729">
    <property type="entry name" value="Rossmann-like_a/b/a_fold"/>
</dbReference>
<dbReference type="OrthoDB" id="105697at2157"/>
<dbReference type="CDD" id="cd00293">
    <property type="entry name" value="USP-like"/>
    <property type="match status" value="1"/>
</dbReference>
<evidence type="ECO:0000313" key="4">
    <source>
        <dbReference type="Proteomes" id="UP000281431"/>
    </source>
</evidence>
<protein>
    <submittedName>
        <fullName evidence="3">Universal stress protein</fullName>
    </submittedName>
</protein>
<evidence type="ECO:0000256" key="1">
    <source>
        <dbReference type="ARBA" id="ARBA00008791"/>
    </source>
</evidence>
<feature type="domain" description="UspA" evidence="2">
    <location>
        <begin position="11"/>
        <end position="79"/>
    </location>
</feature>
<evidence type="ECO:0000313" key="3">
    <source>
        <dbReference type="EMBL" id="RQH03030.1"/>
    </source>
</evidence>
<evidence type="ECO:0000259" key="2">
    <source>
        <dbReference type="Pfam" id="PF00582"/>
    </source>
</evidence>
<comment type="similarity">
    <text evidence="1">Belongs to the universal stress protein A family.</text>
</comment>
<dbReference type="EMBL" id="REFZ01000001">
    <property type="protein sequence ID" value="RQH03030.1"/>
    <property type="molecule type" value="Genomic_DNA"/>
</dbReference>
<reference evidence="3 4" key="1">
    <citation type="submission" date="2018-10" db="EMBL/GenBank/DDBJ databases">
        <title>Natrarchaeobius chitinivorans gen. nov., sp. nov., and Natrarchaeobius haloalkaliphilus sp. nov., alkaliphilic, chitin-utilizing haloarchaea from hypersaline alkaline lakes.</title>
        <authorList>
            <person name="Sorokin D.Y."/>
            <person name="Elcheninov A.G."/>
            <person name="Kostrikina N.A."/>
            <person name="Bale N.J."/>
            <person name="Sinninghe Damste J.S."/>
            <person name="Khijniak T.V."/>
            <person name="Kublanov I.V."/>
            <person name="Toshchakov S.V."/>
        </authorList>
    </citation>
    <scope>NUCLEOTIDE SEQUENCE [LARGE SCALE GENOMIC DNA]</scope>
    <source>
        <strain evidence="3 4">AArcht7</strain>
    </source>
</reference>
<comment type="caution">
    <text evidence="3">The sequence shown here is derived from an EMBL/GenBank/DDBJ whole genome shotgun (WGS) entry which is preliminary data.</text>
</comment>
<name>A0A3N6PMY8_NATCH</name>
<dbReference type="Gene3D" id="3.40.50.620">
    <property type="entry name" value="HUPs"/>
    <property type="match status" value="1"/>
</dbReference>
<proteinExistence type="inferred from homology"/>
<dbReference type="InterPro" id="IPR006015">
    <property type="entry name" value="Universal_stress_UspA"/>
</dbReference>
<organism evidence="3 4">
    <name type="scientific">Natrarchaeobius chitinivorans</name>
    <dbReference type="NCBI Taxonomy" id="1679083"/>
    <lineage>
        <taxon>Archaea</taxon>
        <taxon>Methanobacteriati</taxon>
        <taxon>Methanobacteriota</taxon>
        <taxon>Stenosarchaea group</taxon>
        <taxon>Halobacteria</taxon>
        <taxon>Halobacteriales</taxon>
        <taxon>Natrialbaceae</taxon>
        <taxon>Natrarchaeobius</taxon>
    </lineage>
</organism>